<dbReference type="RefSeq" id="WP_107977219.1">
    <property type="nucleotide sequence ID" value="NZ_BMEZ01000016.1"/>
</dbReference>
<evidence type="ECO:0000256" key="4">
    <source>
        <dbReference type="ARBA" id="ARBA00023163"/>
    </source>
</evidence>
<dbReference type="AlphaFoldDB" id="A0A2T6ASC3"/>
<keyword evidence="3" id="KW-0238">DNA-binding</keyword>
<keyword evidence="1" id="KW-0678">Repressor</keyword>
<dbReference type="SMART" id="SM00420">
    <property type="entry name" value="HTH_DEOR"/>
    <property type="match status" value="1"/>
</dbReference>
<accession>A0A2T6ASC3</accession>
<dbReference type="PANTHER" id="PTHR30363">
    <property type="entry name" value="HTH-TYPE TRANSCRIPTIONAL REGULATOR SRLR-RELATED"/>
    <property type="match status" value="1"/>
</dbReference>
<dbReference type="InterPro" id="IPR018356">
    <property type="entry name" value="Tscrpt_reg_HTH_DeoR_CS"/>
</dbReference>
<dbReference type="GO" id="GO:0003677">
    <property type="term" value="F:DNA binding"/>
    <property type="evidence" value="ECO:0007669"/>
    <property type="project" value="UniProtKB-KW"/>
</dbReference>
<evidence type="ECO:0000313" key="6">
    <source>
        <dbReference type="EMBL" id="PTX46724.1"/>
    </source>
</evidence>
<protein>
    <submittedName>
        <fullName evidence="6">DeoR family transcriptional regulator</fullName>
    </submittedName>
</protein>
<gene>
    <name evidence="6" type="ORF">C8N44_11592</name>
</gene>
<keyword evidence="7" id="KW-1185">Reference proteome</keyword>
<dbReference type="InterPro" id="IPR014036">
    <property type="entry name" value="DeoR-like_C"/>
</dbReference>
<evidence type="ECO:0000313" key="7">
    <source>
        <dbReference type="Proteomes" id="UP000244069"/>
    </source>
</evidence>
<comment type="caution">
    <text evidence="6">The sequence shown here is derived from an EMBL/GenBank/DDBJ whole genome shotgun (WGS) entry which is preliminary data.</text>
</comment>
<feature type="domain" description="HTH deoR-type" evidence="5">
    <location>
        <begin position="6"/>
        <end position="61"/>
    </location>
</feature>
<dbReference type="Proteomes" id="UP000244069">
    <property type="component" value="Unassembled WGS sequence"/>
</dbReference>
<proteinExistence type="predicted"/>
<dbReference type="InterPro" id="IPR036388">
    <property type="entry name" value="WH-like_DNA-bd_sf"/>
</dbReference>
<dbReference type="OrthoDB" id="9797223at2"/>
<dbReference type="EMBL" id="QBKN01000015">
    <property type="protein sequence ID" value="PTX46724.1"/>
    <property type="molecule type" value="Genomic_DNA"/>
</dbReference>
<dbReference type="PROSITE" id="PS00894">
    <property type="entry name" value="HTH_DEOR_1"/>
    <property type="match status" value="1"/>
</dbReference>
<dbReference type="GO" id="GO:0003700">
    <property type="term" value="F:DNA-binding transcription factor activity"/>
    <property type="evidence" value="ECO:0007669"/>
    <property type="project" value="InterPro"/>
</dbReference>
<keyword evidence="4" id="KW-0804">Transcription</keyword>
<reference evidence="6 7" key="1">
    <citation type="submission" date="2018-04" db="EMBL/GenBank/DDBJ databases">
        <title>Genomic Encyclopedia of Archaeal and Bacterial Type Strains, Phase II (KMG-II): from individual species to whole genera.</title>
        <authorList>
            <person name="Goeker M."/>
        </authorList>
    </citation>
    <scope>NUCLEOTIDE SEQUENCE [LARGE SCALE GENOMIC DNA]</scope>
    <source>
        <strain evidence="6 7">DSM 29329</strain>
    </source>
</reference>
<evidence type="ECO:0000259" key="5">
    <source>
        <dbReference type="PROSITE" id="PS51000"/>
    </source>
</evidence>
<keyword evidence="2" id="KW-0805">Transcription regulation</keyword>
<dbReference type="Pfam" id="PF00455">
    <property type="entry name" value="DeoRC"/>
    <property type="match status" value="1"/>
</dbReference>
<dbReference type="SMART" id="SM01134">
    <property type="entry name" value="DeoRC"/>
    <property type="match status" value="1"/>
</dbReference>
<evidence type="ECO:0000256" key="3">
    <source>
        <dbReference type="ARBA" id="ARBA00023125"/>
    </source>
</evidence>
<dbReference type="Gene3D" id="1.10.10.10">
    <property type="entry name" value="Winged helix-like DNA-binding domain superfamily/Winged helix DNA-binding domain"/>
    <property type="match status" value="1"/>
</dbReference>
<evidence type="ECO:0000256" key="2">
    <source>
        <dbReference type="ARBA" id="ARBA00023015"/>
    </source>
</evidence>
<dbReference type="Pfam" id="PF08220">
    <property type="entry name" value="HTH_DeoR"/>
    <property type="match status" value="1"/>
</dbReference>
<name>A0A2T6ASC3_9RHOB</name>
<dbReference type="PROSITE" id="PS51000">
    <property type="entry name" value="HTH_DEOR_2"/>
    <property type="match status" value="1"/>
</dbReference>
<dbReference type="SUPFAM" id="SSF46785">
    <property type="entry name" value="Winged helix' DNA-binding domain"/>
    <property type="match status" value="1"/>
</dbReference>
<dbReference type="InterPro" id="IPR001034">
    <property type="entry name" value="DeoR_HTH"/>
</dbReference>
<dbReference type="SUPFAM" id="SSF100950">
    <property type="entry name" value="NagB/RpiA/CoA transferase-like"/>
    <property type="match status" value="1"/>
</dbReference>
<dbReference type="InterPro" id="IPR037171">
    <property type="entry name" value="NagB/RpiA_transferase-like"/>
</dbReference>
<dbReference type="InterPro" id="IPR036390">
    <property type="entry name" value="WH_DNA-bd_sf"/>
</dbReference>
<sequence length="251" mass="25927">MDINTPEARQETLRARLERGLSLSLSATAAEFDVSVDTLRRDLKALEVQGYARCIRGGAMPVARPARPALDRMTETAATHEALVAATLPLIEDGMVLMLDGGTTVLALAQALPPLPNGLIVTPAPAVALAALAAGTPVQLVGGRLSAYGAIAVGHGTVEEISGIASDLACLGACGIDATFGLGADDMDEAAVKRAMIDAAHRSVVMTTGEKLGRRARHRVAPCKALGVMVSNATAQQTAPFARTGMEIRNV</sequence>
<dbReference type="PANTHER" id="PTHR30363:SF4">
    <property type="entry name" value="GLYCEROL-3-PHOSPHATE REGULON REPRESSOR"/>
    <property type="match status" value="1"/>
</dbReference>
<dbReference type="InterPro" id="IPR050313">
    <property type="entry name" value="Carb_Metab_HTH_regulators"/>
</dbReference>
<evidence type="ECO:0000256" key="1">
    <source>
        <dbReference type="ARBA" id="ARBA00022491"/>
    </source>
</evidence>
<organism evidence="6 7">
    <name type="scientific">Allosediminivita pacifica</name>
    <dbReference type="NCBI Taxonomy" id="1267769"/>
    <lineage>
        <taxon>Bacteria</taxon>
        <taxon>Pseudomonadati</taxon>
        <taxon>Pseudomonadota</taxon>
        <taxon>Alphaproteobacteria</taxon>
        <taxon>Rhodobacterales</taxon>
        <taxon>Paracoccaceae</taxon>
        <taxon>Allosediminivita</taxon>
    </lineage>
</organism>